<dbReference type="EMBL" id="CAAALY010035425">
    <property type="protein sequence ID" value="VEL18054.1"/>
    <property type="molecule type" value="Genomic_DNA"/>
</dbReference>
<comment type="caution">
    <text evidence="1">The sequence shown here is derived from an EMBL/GenBank/DDBJ whole genome shotgun (WGS) entry which is preliminary data.</text>
</comment>
<organism evidence="1 2">
    <name type="scientific">Protopolystoma xenopodis</name>
    <dbReference type="NCBI Taxonomy" id="117903"/>
    <lineage>
        <taxon>Eukaryota</taxon>
        <taxon>Metazoa</taxon>
        <taxon>Spiralia</taxon>
        <taxon>Lophotrochozoa</taxon>
        <taxon>Platyhelminthes</taxon>
        <taxon>Monogenea</taxon>
        <taxon>Polyopisthocotylea</taxon>
        <taxon>Polystomatidea</taxon>
        <taxon>Polystomatidae</taxon>
        <taxon>Protopolystoma</taxon>
    </lineage>
</organism>
<protein>
    <submittedName>
        <fullName evidence="1">Uncharacterized protein</fullName>
    </submittedName>
</protein>
<reference evidence="1" key="1">
    <citation type="submission" date="2018-11" db="EMBL/GenBank/DDBJ databases">
        <authorList>
            <consortium name="Pathogen Informatics"/>
        </authorList>
    </citation>
    <scope>NUCLEOTIDE SEQUENCE</scope>
</reference>
<name>A0A448WR21_9PLAT</name>
<dbReference type="AlphaFoldDB" id="A0A448WR21"/>
<proteinExistence type="predicted"/>
<keyword evidence="2" id="KW-1185">Reference proteome</keyword>
<gene>
    <name evidence="1" type="ORF">PXEA_LOCUS11494</name>
</gene>
<evidence type="ECO:0000313" key="2">
    <source>
        <dbReference type="Proteomes" id="UP000784294"/>
    </source>
</evidence>
<dbReference type="Proteomes" id="UP000784294">
    <property type="component" value="Unassembled WGS sequence"/>
</dbReference>
<accession>A0A448WR21</accession>
<evidence type="ECO:0000313" key="1">
    <source>
        <dbReference type="EMBL" id="VEL18054.1"/>
    </source>
</evidence>
<sequence length="72" mass="8032">MKRFVCRSHQKTNKLLARPGRSDCHSLRGILSCSGLKWDEPSSIIGAAGKDSSKSVELALKRENYLVLPYMP</sequence>